<keyword evidence="6" id="KW-0336">GPI-anchor</keyword>
<dbReference type="GO" id="GO:0098552">
    <property type="term" value="C:side of membrane"/>
    <property type="evidence" value="ECO:0007669"/>
    <property type="project" value="UniProtKB-KW"/>
</dbReference>
<evidence type="ECO:0000313" key="20">
    <source>
        <dbReference type="Proteomes" id="UP001454036"/>
    </source>
</evidence>
<dbReference type="InterPro" id="IPR000490">
    <property type="entry name" value="Glyco_hydro_17"/>
</dbReference>
<keyword evidence="8 16" id="KW-0378">Hydrolase</keyword>
<evidence type="ECO:0000256" key="1">
    <source>
        <dbReference type="ARBA" id="ARBA00000382"/>
    </source>
</evidence>
<dbReference type="GO" id="GO:0005886">
    <property type="term" value="C:plasma membrane"/>
    <property type="evidence" value="ECO:0007669"/>
    <property type="project" value="UniProtKB-SubCell"/>
</dbReference>
<evidence type="ECO:0000256" key="10">
    <source>
        <dbReference type="ARBA" id="ARBA00023136"/>
    </source>
</evidence>
<dbReference type="GO" id="GO:0042973">
    <property type="term" value="F:glucan endo-1,3-beta-D-glucosidase activity"/>
    <property type="evidence" value="ECO:0007669"/>
    <property type="project" value="UniProtKB-EC"/>
</dbReference>
<dbReference type="InterPro" id="IPR012946">
    <property type="entry name" value="X8"/>
</dbReference>
<evidence type="ECO:0000313" key="19">
    <source>
        <dbReference type="EMBL" id="GAA0142564.1"/>
    </source>
</evidence>
<evidence type="ECO:0000256" key="9">
    <source>
        <dbReference type="ARBA" id="ARBA00022821"/>
    </source>
</evidence>
<evidence type="ECO:0000256" key="7">
    <source>
        <dbReference type="ARBA" id="ARBA00022729"/>
    </source>
</evidence>
<feature type="domain" description="X8" evidence="18">
    <location>
        <begin position="373"/>
        <end position="458"/>
    </location>
</feature>
<dbReference type="GO" id="GO:0005975">
    <property type="term" value="P:carbohydrate metabolic process"/>
    <property type="evidence" value="ECO:0007669"/>
    <property type="project" value="InterPro"/>
</dbReference>
<keyword evidence="14 16" id="KW-0326">Glycosidase</keyword>
<evidence type="ECO:0000256" key="6">
    <source>
        <dbReference type="ARBA" id="ARBA00022622"/>
    </source>
</evidence>
<dbReference type="PANTHER" id="PTHR32227">
    <property type="entry name" value="GLUCAN ENDO-1,3-BETA-GLUCOSIDASE BG1-RELATED-RELATED"/>
    <property type="match status" value="1"/>
</dbReference>
<feature type="signal peptide" evidence="17">
    <location>
        <begin position="1"/>
        <end position="25"/>
    </location>
</feature>
<gene>
    <name evidence="19" type="ORF">LIER_03432</name>
</gene>
<evidence type="ECO:0000256" key="3">
    <source>
        <dbReference type="ARBA" id="ARBA00008773"/>
    </source>
</evidence>
<keyword evidence="9" id="KW-0611">Plant defense</keyword>
<evidence type="ECO:0000256" key="12">
    <source>
        <dbReference type="ARBA" id="ARBA00023180"/>
    </source>
</evidence>
<comment type="similarity">
    <text evidence="3 15">Belongs to the glycosyl hydrolase 17 family.</text>
</comment>
<evidence type="ECO:0000259" key="18">
    <source>
        <dbReference type="SMART" id="SM00768"/>
    </source>
</evidence>
<sequence length="486" mass="53771">MTTFWFLSYLLILICLSLLDDGCNKMFVEGLGVNWGTMATHKLPPKTVVKMLQDNGIKKVKLFDADEATMSALAGTDIEVMVAIPNNELLDMNDNDKAKNWVRRNVTRYNFKGGVNVKYVAVGNEPFLTAYNNSFVNLTFPALRNIQNALNDAGLGSSVKATVPMNADVYGSPTDNPVPSAGRFRPDISDQMTQIVQFLHENNAPFTINIYPFLSLYADSHFPVDFAFFDGASQPIMDKDIAYTNVFDANFDTLLSSLKAVGYGDMPIFVGEVGWPTDGDKNGNIGYAQRFYNGLLPKLAQNKGTPLCRGYIEVYLFGLIDEDGKSIAPGNFERHWGIFRFDGQPKFPMDLSGQNDPNKWLVGAQDVKYQPKKWCMLKPGADISDSKKLADNINYACTFSDCTALGYGSSCGGLDGNGNASYAFNMFFQVSDQSPRSCNFQGLATVTDQNISQGTCNFPIQIATSSSWKLLQWSLVFLMPFVLLFI</sequence>
<reference evidence="19 20" key="1">
    <citation type="submission" date="2024-01" db="EMBL/GenBank/DDBJ databases">
        <title>The complete chloroplast genome sequence of Lithospermum erythrorhizon: insights into the phylogenetic relationship among Boraginaceae species and the maternal lineages of purple gromwells.</title>
        <authorList>
            <person name="Okada T."/>
            <person name="Watanabe K."/>
        </authorList>
    </citation>
    <scope>NUCLEOTIDE SEQUENCE [LARGE SCALE GENOMIC DNA]</scope>
</reference>
<keyword evidence="7 17" id="KW-0732">Signal</keyword>
<evidence type="ECO:0000256" key="15">
    <source>
        <dbReference type="RuleBase" id="RU004335"/>
    </source>
</evidence>
<evidence type="ECO:0000256" key="4">
    <source>
        <dbReference type="ARBA" id="ARBA00012780"/>
    </source>
</evidence>
<dbReference type="Pfam" id="PF07983">
    <property type="entry name" value="X8"/>
    <property type="match status" value="1"/>
</dbReference>
<keyword evidence="10" id="KW-0472">Membrane</keyword>
<proteinExistence type="inferred from homology"/>
<dbReference type="PROSITE" id="PS00587">
    <property type="entry name" value="GLYCOSYL_HYDROL_F17"/>
    <property type="match status" value="1"/>
</dbReference>
<keyword evidence="5" id="KW-1003">Cell membrane</keyword>
<keyword evidence="12" id="KW-0325">Glycoprotein</keyword>
<name>A0AAV3NTJ8_LITER</name>
<dbReference type="FunFam" id="3.20.20.80:FF:000008">
    <property type="entry name" value="Glucan endo-1,3-beta-glucosidase 5"/>
    <property type="match status" value="1"/>
</dbReference>
<dbReference type="InterPro" id="IPR017853">
    <property type="entry name" value="GH"/>
</dbReference>
<keyword evidence="13" id="KW-0449">Lipoprotein</keyword>
<keyword evidence="20" id="KW-1185">Reference proteome</keyword>
<evidence type="ECO:0000256" key="2">
    <source>
        <dbReference type="ARBA" id="ARBA00004609"/>
    </source>
</evidence>
<dbReference type="SUPFAM" id="SSF51445">
    <property type="entry name" value="(Trans)glycosidases"/>
    <property type="match status" value="1"/>
</dbReference>
<evidence type="ECO:0000256" key="16">
    <source>
        <dbReference type="RuleBase" id="RU004336"/>
    </source>
</evidence>
<evidence type="ECO:0000256" key="13">
    <source>
        <dbReference type="ARBA" id="ARBA00023288"/>
    </source>
</evidence>
<feature type="chain" id="PRO_5043337907" description="glucan endo-1,3-beta-D-glucosidase" evidence="17">
    <location>
        <begin position="26"/>
        <end position="486"/>
    </location>
</feature>
<evidence type="ECO:0000256" key="11">
    <source>
        <dbReference type="ARBA" id="ARBA00023157"/>
    </source>
</evidence>
<comment type="catalytic activity">
    <reaction evidence="1">
        <text>Hydrolysis of (1-&gt;3)-beta-D-glucosidic linkages in (1-&gt;3)-beta-D-glucans.</text>
        <dbReference type="EC" id="3.2.1.39"/>
    </reaction>
</comment>
<comment type="caution">
    <text evidence="19">The sequence shown here is derived from an EMBL/GenBank/DDBJ whole genome shotgun (WGS) entry which is preliminary data.</text>
</comment>
<dbReference type="Pfam" id="PF00332">
    <property type="entry name" value="Glyco_hydro_17"/>
    <property type="match status" value="1"/>
</dbReference>
<comment type="subcellular location">
    <subcellularLocation>
        <location evidence="2">Cell membrane</location>
        <topology evidence="2">Lipid-anchor</topology>
        <topology evidence="2">GPI-anchor</topology>
    </subcellularLocation>
</comment>
<dbReference type="Gene3D" id="3.20.20.80">
    <property type="entry name" value="Glycosidases"/>
    <property type="match status" value="1"/>
</dbReference>
<evidence type="ECO:0000256" key="17">
    <source>
        <dbReference type="SAM" id="SignalP"/>
    </source>
</evidence>
<evidence type="ECO:0000256" key="8">
    <source>
        <dbReference type="ARBA" id="ARBA00022801"/>
    </source>
</evidence>
<dbReference type="Gene3D" id="1.20.58.1040">
    <property type="match status" value="1"/>
</dbReference>
<organism evidence="19 20">
    <name type="scientific">Lithospermum erythrorhizon</name>
    <name type="common">Purple gromwell</name>
    <name type="synonym">Lithospermum officinale var. erythrorhizon</name>
    <dbReference type="NCBI Taxonomy" id="34254"/>
    <lineage>
        <taxon>Eukaryota</taxon>
        <taxon>Viridiplantae</taxon>
        <taxon>Streptophyta</taxon>
        <taxon>Embryophyta</taxon>
        <taxon>Tracheophyta</taxon>
        <taxon>Spermatophyta</taxon>
        <taxon>Magnoliopsida</taxon>
        <taxon>eudicotyledons</taxon>
        <taxon>Gunneridae</taxon>
        <taxon>Pentapetalae</taxon>
        <taxon>asterids</taxon>
        <taxon>lamiids</taxon>
        <taxon>Boraginales</taxon>
        <taxon>Boraginaceae</taxon>
        <taxon>Boraginoideae</taxon>
        <taxon>Lithospermeae</taxon>
        <taxon>Lithospermum</taxon>
    </lineage>
</organism>
<dbReference type="SMART" id="SM00768">
    <property type="entry name" value="X8"/>
    <property type="match status" value="1"/>
</dbReference>
<dbReference type="EMBL" id="BAABME010000413">
    <property type="protein sequence ID" value="GAA0142564.1"/>
    <property type="molecule type" value="Genomic_DNA"/>
</dbReference>
<dbReference type="AlphaFoldDB" id="A0AAV3NTJ8"/>
<evidence type="ECO:0000256" key="14">
    <source>
        <dbReference type="ARBA" id="ARBA00023295"/>
    </source>
</evidence>
<dbReference type="FunFam" id="1.20.58.1040:FF:000002">
    <property type="entry name" value="Glucan endo-1,3-beta-glucosidase 8"/>
    <property type="match status" value="1"/>
</dbReference>
<dbReference type="EC" id="3.2.1.39" evidence="4"/>
<protein>
    <recommendedName>
        <fullName evidence="4">glucan endo-1,3-beta-D-glucosidase</fullName>
        <ecNumber evidence="4">3.2.1.39</ecNumber>
    </recommendedName>
</protein>
<keyword evidence="11" id="KW-1015">Disulfide bond</keyword>
<dbReference type="GO" id="GO:0006952">
    <property type="term" value="P:defense response"/>
    <property type="evidence" value="ECO:0007669"/>
    <property type="project" value="UniProtKB-KW"/>
</dbReference>
<dbReference type="InterPro" id="IPR044965">
    <property type="entry name" value="Glyco_hydro_17_plant"/>
</dbReference>
<accession>A0AAV3NTJ8</accession>
<evidence type="ECO:0000256" key="5">
    <source>
        <dbReference type="ARBA" id="ARBA00022475"/>
    </source>
</evidence>
<dbReference type="Proteomes" id="UP001454036">
    <property type="component" value="Unassembled WGS sequence"/>
</dbReference>